<name>A0A9X4MXT5_9FLAO</name>
<dbReference type="AlphaFoldDB" id="A0A9X4MXT5"/>
<evidence type="ECO:0000313" key="3">
    <source>
        <dbReference type="Proteomes" id="UP001152599"/>
    </source>
</evidence>
<dbReference type="InterPro" id="IPR049311">
    <property type="entry name" value="GIY_YIG_cat"/>
</dbReference>
<dbReference type="Pfam" id="PF20815">
    <property type="entry name" value="GIY_YIG_2"/>
    <property type="match status" value="1"/>
</dbReference>
<reference evidence="2" key="1">
    <citation type="submission" date="2022-07" db="EMBL/GenBank/DDBJ databases">
        <title>Description and genome-wide analysis of Profundicola chukchiensis gen. nov., sp. nov., marine bacteria isolated from bottom sediments of the Chukchi Sea.</title>
        <authorList>
            <person name="Romanenko L."/>
            <person name="Otstavnykh N."/>
            <person name="Kurilenko V."/>
            <person name="Eremeev V."/>
            <person name="Velansky P."/>
            <person name="Mikhailov V."/>
            <person name="Isaeva M."/>
        </authorList>
    </citation>
    <scope>NUCLEOTIDE SEQUENCE</scope>
    <source>
        <strain evidence="2">KMM 9713</strain>
    </source>
</reference>
<gene>
    <name evidence="2" type="ORF">NMK71_10525</name>
</gene>
<feature type="domain" description="GIY-YIG catalytic" evidence="1">
    <location>
        <begin position="46"/>
        <end position="178"/>
    </location>
</feature>
<comment type="caution">
    <text evidence="2">The sequence shown here is derived from an EMBL/GenBank/DDBJ whole genome shotgun (WGS) entry which is preliminary data.</text>
</comment>
<sequence length="316" mass="35960">MSTKEIIEFLREKETDFLKIDSFSKLPGIYAIFYIGNDFPLIGDKVKKHDIIYIGKTESSQEKRDAKTHFTSGKTGSSTVRKSIGSILCQEMNLNPIPRNDSDYIKGRISHFKFDENSEEKITEWMINNLALSFYEYPKSKLEIETLESSIINELIPILNIAKNPSNPYRTALQTLRKNCANMAFTNSKTQKKPAPINPKPDSTKKKTLIKTPISTTIYIDNITSGDVSKNQLRIKKDNKYLFPKEKQGEPNTYYLPFKYGKSNFDATYKIGSKDGKSRSGILKLGADIYKNVIQIKAGTTLKVSITNKGYYILEK</sequence>
<accession>A0A9X4MXT5</accession>
<evidence type="ECO:0000313" key="2">
    <source>
        <dbReference type="EMBL" id="MDG4946851.1"/>
    </source>
</evidence>
<proteinExistence type="predicted"/>
<organism evidence="2 3">
    <name type="scientific">Profundicola chukchiensis</name>
    <dbReference type="NCBI Taxonomy" id="2961959"/>
    <lineage>
        <taxon>Bacteria</taxon>
        <taxon>Pseudomonadati</taxon>
        <taxon>Bacteroidota</taxon>
        <taxon>Flavobacteriia</taxon>
        <taxon>Flavobacteriales</taxon>
        <taxon>Weeksellaceae</taxon>
        <taxon>Profundicola</taxon>
    </lineage>
</organism>
<keyword evidence="3" id="KW-1185">Reference proteome</keyword>
<evidence type="ECO:0000259" key="1">
    <source>
        <dbReference type="Pfam" id="PF20815"/>
    </source>
</evidence>
<dbReference type="RefSeq" id="WP_304421167.1">
    <property type="nucleotide sequence ID" value="NZ_JANCMU010000007.1"/>
</dbReference>
<protein>
    <recommendedName>
        <fullName evidence="1">GIY-YIG catalytic domain-containing protein</fullName>
    </recommendedName>
</protein>
<dbReference type="Proteomes" id="UP001152599">
    <property type="component" value="Unassembled WGS sequence"/>
</dbReference>
<dbReference type="EMBL" id="JANCMU010000007">
    <property type="protein sequence ID" value="MDG4946851.1"/>
    <property type="molecule type" value="Genomic_DNA"/>
</dbReference>